<dbReference type="PANTHER" id="PTHR34199:SF2">
    <property type="entry name" value="NUMOD3 MOTIF FAMILY PROTEIN, EXPRESSED"/>
    <property type="match status" value="1"/>
</dbReference>
<dbReference type="STRING" id="3760.A0A251PXL5"/>
<gene>
    <name evidence="4" type="ORF">PRUPE_3G030400</name>
</gene>
<dbReference type="AlphaFoldDB" id="A0A251PXL5"/>
<dbReference type="Gramene" id="ONI15205">
    <property type="protein sequence ID" value="ONI15205"/>
    <property type="gene ID" value="PRUPE_3G030400"/>
</dbReference>
<evidence type="ECO:0000313" key="4">
    <source>
        <dbReference type="EMBL" id="ONI15205.1"/>
    </source>
</evidence>
<feature type="region of interest" description="Disordered" evidence="2">
    <location>
        <begin position="309"/>
        <end position="344"/>
    </location>
</feature>
<organism evidence="4 5">
    <name type="scientific">Prunus persica</name>
    <name type="common">Peach</name>
    <name type="synonym">Amygdalus persica</name>
    <dbReference type="NCBI Taxonomy" id="3760"/>
    <lineage>
        <taxon>Eukaryota</taxon>
        <taxon>Viridiplantae</taxon>
        <taxon>Streptophyta</taxon>
        <taxon>Embryophyta</taxon>
        <taxon>Tracheophyta</taxon>
        <taxon>Spermatophyta</taxon>
        <taxon>Magnoliopsida</taxon>
        <taxon>eudicotyledons</taxon>
        <taxon>Gunneridae</taxon>
        <taxon>Pentapetalae</taxon>
        <taxon>rosids</taxon>
        <taxon>fabids</taxon>
        <taxon>Rosales</taxon>
        <taxon>Rosaceae</taxon>
        <taxon>Amygdaloideae</taxon>
        <taxon>Amygdaleae</taxon>
        <taxon>Prunus</taxon>
    </lineage>
</organism>
<dbReference type="InterPro" id="IPR003611">
    <property type="entry name" value="NUMOD3"/>
</dbReference>
<evidence type="ECO:0000259" key="3">
    <source>
        <dbReference type="Pfam" id="PF07460"/>
    </source>
</evidence>
<keyword evidence="5" id="KW-1185">Reference proteome</keyword>
<feature type="region of interest" description="Disordered" evidence="2">
    <location>
        <begin position="93"/>
        <end position="122"/>
    </location>
</feature>
<dbReference type="EMBL" id="CM007653">
    <property type="protein sequence ID" value="ONI15205.1"/>
    <property type="molecule type" value="Genomic_DNA"/>
</dbReference>
<dbReference type="Pfam" id="PF07460">
    <property type="entry name" value="NUMOD3"/>
    <property type="match status" value="1"/>
</dbReference>
<evidence type="ECO:0000256" key="2">
    <source>
        <dbReference type="SAM" id="MobiDB-lite"/>
    </source>
</evidence>
<dbReference type="PANTHER" id="PTHR34199">
    <property type="entry name" value="NUMOD3 MOTIF FAMILY PROTEIN, EXPRESSED"/>
    <property type="match status" value="1"/>
</dbReference>
<feature type="region of interest" description="Disordered" evidence="2">
    <location>
        <begin position="253"/>
        <end position="272"/>
    </location>
</feature>
<accession>A0A251PXL5</accession>
<feature type="compositionally biased region" description="Basic residues" evidence="2">
    <location>
        <begin position="255"/>
        <end position="266"/>
    </location>
</feature>
<dbReference type="GO" id="GO:0003677">
    <property type="term" value="F:DNA binding"/>
    <property type="evidence" value="ECO:0007669"/>
    <property type="project" value="InterPro"/>
</dbReference>
<evidence type="ECO:0000256" key="1">
    <source>
        <dbReference type="SAM" id="Coils"/>
    </source>
</evidence>
<keyword evidence="1" id="KW-0175">Coiled coil</keyword>
<reference evidence="4 5" key="1">
    <citation type="journal article" date="2013" name="Nat. Genet.">
        <title>The high-quality draft genome of peach (Prunus persica) identifies unique patterns of genetic diversity, domestication and genome evolution.</title>
        <authorList>
            <consortium name="International Peach Genome Initiative"/>
            <person name="Verde I."/>
            <person name="Abbott A.G."/>
            <person name="Scalabrin S."/>
            <person name="Jung S."/>
            <person name="Shu S."/>
            <person name="Marroni F."/>
            <person name="Zhebentyayeva T."/>
            <person name="Dettori M.T."/>
            <person name="Grimwood J."/>
            <person name="Cattonaro F."/>
            <person name="Zuccolo A."/>
            <person name="Rossini L."/>
            <person name="Jenkins J."/>
            <person name="Vendramin E."/>
            <person name="Meisel L.A."/>
            <person name="Decroocq V."/>
            <person name="Sosinski B."/>
            <person name="Prochnik S."/>
            <person name="Mitros T."/>
            <person name="Policriti A."/>
            <person name="Cipriani G."/>
            <person name="Dondini L."/>
            <person name="Ficklin S."/>
            <person name="Goodstein D.M."/>
            <person name="Xuan P."/>
            <person name="Del Fabbro C."/>
            <person name="Aramini V."/>
            <person name="Copetti D."/>
            <person name="Gonzalez S."/>
            <person name="Horner D.S."/>
            <person name="Falchi R."/>
            <person name="Lucas S."/>
            <person name="Mica E."/>
            <person name="Maldonado J."/>
            <person name="Lazzari B."/>
            <person name="Bielenberg D."/>
            <person name="Pirona R."/>
            <person name="Miculan M."/>
            <person name="Barakat A."/>
            <person name="Testolin R."/>
            <person name="Stella A."/>
            <person name="Tartarini S."/>
            <person name="Tonutti P."/>
            <person name="Arus P."/>
            <person name="Orellana A."/>
            <person name="Wells C."/>
            <person name="Main D."/>
            <person name="Vizzotto G."/>
            <person name="Silva H."/>
            <person name="Salamini F."/>
            <person name="Schmutz J."/>
            <person name="Morgante M."/>
            <person name="Rokhsar D.S."/>
        </authorList>
    </citation>
    <scope>NUCLEOTIDE SEQUENCE [LARGE SCALE GENOMIC DNA]</scope>
    <source>
        <strain evidence="5">cv. Nemared</strain>
    </source>
</reference>
<feature type="coiled-coil region" evidence="1">
    <location>
        <begin position="370"/>
        <end position="408"/>
    </location>
</feature>
<protein>
    <recommendedName>
        <fullName evidence="3">Nuclease associated modular domain-containing protein</fullName>
    </recommendedName>
</protein>
<name>A0A251PXL5_PRUPE</name>
<sequence>MPSLAEIAVAQPAFQNHLGTLRAQTPLHGKVISSPFTFGSDKKLSSAWKSSHIPKKLNFNLGHINIPKGSLLIKAVATLESKSSVQNEDAHLGYTNSQLGMDSSPWTVEPESSSEDSAELDERERLRRLRISKANKGNTPWNKGRKHSPETLQLIRERTRLAMQNPKVKMKLVNLGHAQSNETRVKIGLGVRIGWQRRREKLSLQENCCFEWQNLIAAASRQGYDGEEELQWDSYKIFDEHLKEEYLESVEQRKIMRRPKGSKRAPKSLEQRRKISQAISAKWNDPVSTNMDYRDRVCSALAKYYDSSYGAERKPRKKPSSTTQSTRRSPAKKKVSEEGDIKIQNQRLRLRRSKEPMFKDPLTSSKMEMIKNIRAQRAAAETKKTEAIERARLLIAEAEKAAMALEVAARKSPVAQASLIETRQLIAEAIQFIESIETAQISSHENEDSLVASNQVISQDEKETYTGIGGLTEAENRRVNGTQTFSSQENEDPLFASHEDPLLASNEDLLFGSNEAINGEKEPCTVIAGPAELGDVKVNGTKTLSSSKDEDSGFGKFTLEDMLNGEEDLPPLQDMLNSEEDLPPLSPSGYGLPPFNFSDLIKQSDHDQLAPNGNSENNMELQLNGTKVQSQEGETPSKSATATKKWVRGRLVEVGEEA</sequence>
<evidence type="ECO:0000313" key="5">
    <source>
        <dbReference type="Proteomes" id="UP000006882"/>
    </source>
</evidence>
<proteinExistence type="predicted"/>
<feature type="compositionally biased region" description="Polar residues" evidence="2">
    <location>
        <begin position="611"/>
        <end position="642"/>
    </location>
</feature>
<feature type="domain" description="Nuclease associated modular" evidence="3">
    <location>
        <begin position="128"/>
        <end position="156"/>
    </location>
</feature>
<dbReference type="Proteomes" id="UP000006882">
    <property type="component" value="Chromosome G3"/>
</dbReference>
<feature type="compositionally biased region" description="Polar residues" evidence="2">
    <location>
        <begin position="94"/>
        <end position="106"/>
    </location>
</feature>
<feature type="region of interest" description="Disordered" evidence="2">
    <location>
        <begin position="562"/>
        <end position="643"/>
    </location>
</feature>